<name>W4GAX4_APHAT</name>
<feature type="coiled-coil region" evidence="1">
    <location>
        <begin position="117"/>
        <end position="162"/>
    </location>
</feature>
<evidence type="ECO:0008006" key="3">
    <source>
        <dbReference type="Google" id="ProtNLM"/>
    </source>
</evidence>
<protein>
    <recommendedName>
        <fullName evidence="3">DUF1640 domain-containing protein</fullName>
    </recommendedName>
</protein>
<gene>
    <name evidence="2" type="ORF">H257_09717</name>
</gene>
<accession>W4GAX4</accession>
<dbReference type="OrthoDB" id="889336at2759"/>
<feature type="non-terminal residue" evidence="2">
    <location>
        <position position="219"/>
    </location>
</feature>
<dbReference type="GeneID" id="20811713"/>
<evidence type="ECO:0000256" key="1">
    <source>
        <dbReference type="SAM" id="Coils"/>
    </source>
</evidence>
<reference evidence="2" key="1">
    <citation type="submission" date="2013-12" db="EMBL/GenBank/DDBJ databases">
        <title>The Genome Sequence of Aphanomyces astaci APO3.</title>
        <authorList>
            <consortium name="The Broad Institute Genomics Platform"/>
            <person name="Russ C."/>
            <person name="Tyler B."/>
            <person name="van West P."/>
            <person name="Dieguez-Uribeondo J."/>
            <person name="Young S.K."/>
            <person name="Zeng Q."/>
            <person name="Gargeya S."/>
            <person name="Fitzgerald M."/>
            <person name="Abouelleil A."/>
            <person name="Alvarado L."/>
            <person name="Chapman S.B."/>
            <person name="Gainer-Dewar J."/>
            <person name="Goldberg J."/>
            <person name="Griggs A."/>
            <person name="Gujja S."/>
            <person name="Hansen M."/>
            <person name="Howarth C."/>
            <person name="Imamovic A."/>
            <person name="Ireland A."/>
            <person name="Larimer J."/>
            <person name="McCowan C."/>
            <person name="Murphy C."/>
            <person name="Pearson M."/>
            <person name="Poon T.W."/>
            <person name="Priest M."/>
            <person name="Roberts A."/>
            <person name="Saif S."/>
            <person name="Shea T."/>
            <person name="Sykes S."/>
            <person name="Wortman J."/>
            <person name="Nusbaum C."/>
            <person name="Birren B."/>
        </authorList>
    </citation>
    <scope>NUCLEOTIDE SEQUENCE [LARGE SCALE GENOMIC DNA]</scope>
    <source>
        <strain evidence="2">APO3</strain>
    </source>
</reference>
<proteinExistence type="predicted"/>
<organism evidence="2">
    <name type="scientific">Aphanomyces astaci</name>
    <name type="common">Crayfish plague agent</name>
    <dbReference type="NCBI Taxonomy" id="112090"/>
    <lineage>
        <taxon>Eukaryota</taxon>
        <taxon>Sar</taxon>
        <taxon>Stramenopiles</taxon>
        <taxon>Oomycota</taxon>
        <taxon>Saprolegniomycetes</taxon>
        <taxon>Saprolegniales</taxon>
        <taxon>Verrucalvaceae</taxon>
        <taxon>Aphanomyces</taxon>
    </lineage>
</organism>
<dbReference type="VEuPathDB" id="FungiDB:H257_09717"/>
<dbReference type="RefSeq" id="XP_009834334.1">
    <property type="nucleotide sequence ID" value="XM_009836032.1"/>
</dbReference>
<dbReference type="AlphaFoldDB" id="W4GAX4"/>
<dbReference type="EMBL" id="KI913137">
    <property type="protein sequence ID" value="ETV76209.1"/>
    <property type="molecule type" value="Genomic_DNA"/>
</dbReference>
<evidence type="ECO:0000313" key="2">
    <source>
        <dbReference type="EMBL" id="ETV76209.1"/>
    </source>
</evidence>
<keyword evidence="1" id="KW-0175">Coiled coil</keyword>
<sequence length="219" mass="25596">MAALWRRIGSAGLPLRRGFCMAAATSVPFDTYLFAQNLKSKGFTSKEADAILTVTRAAVGEMNTTRVSLFTPKTDHLELKTDLSQKVLRSTMNFEIAHRHMREVIERDFSNLKNDIRMTEKLDLDKVRTELAKVEREFLLQKKTDEETLNSLHIANEKLEKRILHRGVFRHVLFGLGPRRRVLLNVFEAPNVFYRCSFKRFEARNVFYRCSFKRFEPKH</sequence>